<comment type="caution">
    <text evidence="6">The sequence shown here is derived from an EMBL/GenBank/DDBJ whole genome shotgun (WGS) entry which is preliminary data.</text>
</comment>
<evidence type="ECO:0000256" key="1">
    <source>
        <dbReference type="ARBA" id="ARBA00022485"/>
    </source>
</evidence>
<name>A0A532UW12_UNCL8</name>
<keyword evidence="1" id="KW-0004">4Fe-4S</keyword>
<dbReference type="PANTHER" id="PTHR43177:SF3">
    <property type="entry name" value="PROTEIN NRFC HOMOLOG"/>
    <property type="match status" value="1"/>
</dbReference>
<dbReference type="InterPro" id="IPR017900">
    <property type="entry name" value="4Fe4S_Fe_S_CS"/>
</dbReference>
<dbReference type="Gene3D" id="3.30.70.20">
    <property type="match status" value="2"/>
</dbReference>
<dbReference type="PANTHER" id="PTHR43177">
    <property type="entry name" value="PROTEIN NRFC"/>
    <property type="match status" value="1"/>
</dbReference>
<evidence type="ECO:0000313" key="7">
    <source>
        <dbReference type="Proteomes" id="UP000319619"/>
    </source>
</evidence>
<dbReference type="PROSITE" id="PS51379">
    <property type="entry name" value="4FE4S_FER_2"/>
    <property type="match status" value="3"/>
</dbReference>
<dbReference type="Proteomes" id="UP000319619">
    <property type="component" value="Unassembled WGS sequence"/>
</dbReference>
<dbReference type="GO" id="GO:0051539">
    <property type="term" value="F:4 iron, 4 sulfur cluster binding"/>
    <property type="evidence" value="ECO:0007669"/>
    <property type="project" value="UniProtKB-KW"/>
</dbReference>
<protein>
    <submittedName>
        <fullName evidence="6">Tetrathionate reductase</fullName>
    </submittedName>
</protein>
<keyword evidence="3" id="KW-0408">Iron</keyword>
<keyword evidence="2" id="KW-0479">Metal-binding</keyword>
<dbReference type="InterPro" id="IPR050954">
    <property type="entry name" value="ET_IronSulfur_Cluster-Binding"/>
</dbReference>
<evidence type="ECO:0000259" key="5">
    <source>
        <dbReference type="PROSITE" id="PS51379"/>
    </source>
</evidence>
<sequence length="179" mass="19617">MARYGMVIDTHRCVGCHSCVISCFMENSVPEGYKRDWIVEVVSGEFPNFRSEIRSERCNHCDNPPCVFVCPCGASYVEEGTGTVLVHNEKCTGCKACIAACPYDARFINPAGFADKCTFCDHRVKDGLLPGCATTCPTKAINFGDLDQPGSHLHKLMHDRSVKSLKPSAGTGPNVYYLL</sequence>
<dbReference type="GO" id="GO:0046872">
    <property type="term" value="F:metal ion binding"/>
    <property type="evidence" value="ECO:0007669"/>
    <property type="project" value="UniProtKB-KW"/>
</dbReference>
<dbReference type="PROSITE" id="PS00198">
    <property type="entry name" value="4FE4S_FER_1"/>
    <property type="match status" value="1"/>
</dbReference>
<evidence type="ECO:0000256" key="3">
    <source>
        <dbReference type="ARBA" id="ARBA00023004"/>
    </source>
</evidence>
<feature type="domain" description="4Fe-4S ferredoxin-type" evidence="5">
    <location>
        <begin position="82"/>
        <end position="111"/>
    </location>
</feature>
<dbReference type="InterPro" id="IPR017896">
    <property type="entry name" value="4Fe4S_Fe-S-bd"/>
</dbReference>
<reference evidence="6 7" key="1">
    <citation type="submission" date="2017-06" db="EMBL/GenBank/DDBJ databases">
        <title>Novel microbial phyla capable of carbon fixation and sulfur reduction in deep-sea sediments.</title>
        <authorList>
            <person name="Huang J."/>
            <person name="Baker B."/>
            <person name="Wang Y."/>
        </authorList>
    </citation>
    <scope>NUCLEOTIDE SEQUENCE [LARGE SCALE GENOMIC DNA]</scope>
    <source>
        <strain evidence="6">B3_LCP</strain>
    </source>
</reference>
<keyword evidence="4" id="KW-0411">Iron-sulfur</keyword>
<feature type="domain" description="4Fe-4S ferredoxin-type" evidence="5">
    <location>
        <begin position="4"/>
        <end position="33"/>
    </location>
</feature>
<dbReference type="SUPFAM" id="SSF54862">
    <property type="entry name" value="4Fe-4S ferredoxins"/>
    <property type="match status" value="1"/>
</dbReference>
<dbReference type="Pfam" id="PF13247">
    <property type="entry name" value="Fer4_11"/>
    <property type="match status" value="1"/>
</dbReference>
<organism evidence="6 7">
    <name type="scientific">candidate division LCP-89 bacterium B3_LCP</name>
    <dbReference type="NCBI Taxonomy" id="2012998"/>
    <lineage>
        <taxon>Bacteria</taxon>
        <taxon>Pseudomonadati</taxon>
        <taxon>Bacteria division LCP-89</taxon>
    </lineage>
</organism>
<dbReference type="EMBL" id="NJBN01000008">
    <property type="protein sequence ID" value="TKJ39130.1"/>
    <property type="molecule type" value="Genomic_DNA"/>
</dbReference>
<dbReference type="AlphaFoldDB" id="A0A532UW12"/>
<feature type="domain" description="4Fe-4S ferredoxin-type" evidence="5">
    <location>
        <begin position="49"/>
        <end position="80"/>
    </location>
</feature>
<evidence type="ECO:0000313" key="6">
    <source>
        <dbReference type="EMBL" id="TKJ39130.1"/>
    </source>
</evidence>
<evidence type="ECO:0000256" key="2">
    <source>
        <dbReference type="ARBA" id="ARBA00022723"/>
    </source>
</evidence>
<accession>A0A532UW12</accession>
<evidence type="ECO:0000256" key="4">
    <source>
        <dbReference type="ARBA" id="ARBA00023014"/>
    </source>
</evidence>
<gene>
    <name evidence="6" type="ORF">CEE37_11975</name>
</gene>
<proteinExistence type="predicted"/>
<dbReference type="CDD" id="cd10551">
    <property type="entry name" value="PsrB"/>
    <property type="match status" value="1"/>
</dbReference>